<evidence type="ECO:0000259" key="4">
    <source>
        <dbReference type="PROSITE" id="PS50893"/>
    </source>
</evidence>
<dbReference type="GO" id="GO:0005524">
    <property type="term" value="F:ATP binding"/>
    <property type="evidence" value="ECO:0007669"/>
    <property type="project" value="UniProtKB-KW"/>
</dbReference>
<dbReference type="PROSITE" id="PS00211">
    <property type="entry name" value="ABC_TRANSPORTER_1"/>
    <property type="match status" value="1"/>
</dbReference>
<evidence type="ECO:0000313" key="5">
    <source>
        <dbReference type="EMBL" id="GEL95811.1"/>
    </source>
</evidence>
<dbReference type="GO" id="GO:0098796">
    <property type="term" value="C:membrane protein complex"/>
    <property type="evidence" value="ECO:0007669"/>
    <property type="project" value="UniProtKB-ARBA"/>
</dbReference>
<dbReference type="InterPro" id="IPR015854">
    <property type="entry name" value="ABC_transpr_LolD-like"/>
</dbReference>
<keyword evidence="2" id="KW-0547">Nucleotide-binding</keyword>
<dbReference type="PROSITE" id="PS50893">
    <property type="entry name" value="ABC_TRANSPORTER_2"/>
    <property type="match status" value="1"/>
</dbReference>
<dbReference type="SMART" id="SM00382">
    <property type="entry name" value="AAA"/>
    <property type="match status" value="1"/>
</dbReference>
<protein>
    <submittedName>
        <fullName evidence="5">ABC transporter ATP-binding protein</fullName>
    </submittedName>
</protein>
<dbReference type="InterPro" id="IPR017911">
    <property type="entry name" value="MacB-like_ATP-bd"/>
</dbReference>
<dbReference type="OrthoDB" id="9802264at2"/>
<evidence type="ECO:0000313" key="6">
    <source>
        <dbReference type="Proteomes" id="UP000321720"/>
    </source>
</evidence>
<keyword evidence="6" id="KW-1185">Reference proteome</keyword>
<dbReference type="InterPro" id="IPR003593">
    <property type="entry name" value="AAA+_ATPase"/>
</dbReference>
<dbReference type="GO" id="GO:0016887">
    <property type="term" value="F:ATP hydrolysis activity"/>
    <property type="evidence" value="ECO:0007669"/>
    <property type="project" value="InterPro"/>
</dbReference>
<dbReference type="Pfam" id="PF00005">
    <property type="entry name" value="ABC_tran"/>
    <property type="match status" value="1"/>
</dbReference>
<dbReference type="PANTHER" id="PTHR24220:SF86">
    <property type="entry name" value="ABC TRANSPORTER ABCH.1"/>
    <property type="match status" value="1"/>
</dbReference>
<dbReference type="GO" id="GO:0022857">
    <property type="term" value="F:transmembrane transporter activity"/>
    <property type="evidence" value="ECO:0007669"/>
    <property type="project" value="TreeGrafter"/>
</dbReference>
<dbReference type="InterPro" id="IPR017871">
    <property type="entry name" value="ABC_transporter-like_CS"/>
</dbReference>
<evidence type="ECO:0000256" key="1">
    <source>
        <dbReference type="ARBA" id="ARBA00022448"/>
    </source>
</evidence>
<dbReference type="FunFam" id="3.40.50.300:FF:000032">
    <property type="entry name" value="Export ABC transporter ATP-binding protein"/>
    <property type="match status" value="1"/>
</dbReference>
<dbReference type="EMBL" id="BJWG01000011">
    <property type="protein sequence ID" value="GEL95811.1"/>
    <property type="molecule type" value="Genomic_DNA"/>
</dbReference>
<gene>
    <name evidence="5" type="ORF">CCO02nite_24690</name>
</gene>
<keyword evidence="1" id="KW-0813">Transport</keyword>
<dbReference type="PANTHER" id="PTHR24220">
    <property type="entry name" value="IMPORT ATP-BINDING PROTEIN"/>
    <property type="match status" value="1"/>
</dbReference>
<dbReference type="Gene3D" id="3.40.50.300">
    <property type="entry name" value="P-loop containing nucleotide triphosphate hydrolases"/>
    <property type="match status" value="1"/>
</dbReference>
<dbReference type="RefSeq" id="WP_146843433.1">
    <property type="nucleotide sequence ID" value="NZ_BJWG01000011.1"/>
</dbReference>
<dbReference type="InterPro" id="IPR003439">
    <property type="entry name" value="ABC_transporter-like_ATP-bd"/>
</dbReference>
<dbReference type="SUPFAM" id="SSF52540">
    <property type="entry name" value="P-loop containing nucleoside triphosphate hydrolases"/>
    <property type="match status" value="1"/>
</dbReference>
<evidence type="ECO:0000256" key="2">
    <source>
        <dbReference type="ARBA" id="ARBA00022741"/>
    </source>
</evidence>
<organism evidence="5 6">
    <name type="scientific">Cellulomonas composti</name>
    <dbReference type="NCBI Taxonomy" id="266130"/>
    <lineage>
        <taxon>Bacteria</taxon>
        <taxon>Bacillati</taxon>
        <taxon>Actinomycetota</taxon>
        <taxon>Actinomycetes</taxon>
        <taxon>Micrococcales</taxon>
        <taxon>Cellulomonadaceae</taxon>
        <taxon>Cellulomonas</taxon>
    </lineage>
</organism>
<proteinExistence type="predicted"/>
<dbReference type="AlphaFoldDB" id="A0A511JCT3"/>
<comment type="caution">
    <text evidence="5">The sequence shown here is derived from an EMBL/GenBank/DDBJ whole genome shotgun (WGS) entry which is preliminary data.</text>
</comment>
<dbReference type="Proteomes" id="UP000321720">
    <property type="component" value="Unassembled WGS sequence"/>
</dbReference>
<dbReference type="GO" id="GO:0005886">
    <property type="term" value="C:plasma membrane"/>
    <property type="evidence" value="ECO:0007669"/>
    <property type="project" value="TreeGrafter"/>
</dbReference>
<evidence type="ECO:0000256" key="3">
    <source>
        <dbReference type="ARBA" id="ARBA00022840"/>
    </source>
</evidence>
<name>A0A511JCT3_9CELL</name>
<reference evidence="5 6" key="1">
    <citation type="submission" date="2019-07" db="EMBL/GenBank/DDBJ databases">
        <title>Whole genome shotgun sequence of Cellulomonas composti NBRC 100758.</title>
        <authorList>
            <person name="Hosoyama A."/>
            <person name="Uohara A."/>
            <person name="Ohji S."/>
            <person name="Ichikawa N."/>
        </authorList>
    </citation>
    <scope>NUCLEOTIDE SEQUENCE [LARGE SCALE GENOMIC DNA]</scope>
    <source>
        <strain evidence="5 6">NBRC 100758</strain>
    </source>
</reference>
<dbReference type="InterPro" id="IPR027417">
    <property type="entry name" value="P-loop_NTPase"/>
</dbReference>
<keyword evidence="3 5" id="KW-0067">ATP-binding</keyword>
<sequence length="246" mass="26661">MADLFPTSVLEAPDPSERPVIELTGARKTYRSGTVEFEALRGVDLTIARGEYVAIVGPSGSGKSTLMNILGCLDTVTAGEYRLAGEDVEQLDEVELAEIRNRRIGFVFQQFHLLASLSALRNVELPLQYRGVPTAERRERATAALERVGLGDRLRNRPGELSGGQQQRAAVARALVGDPDLLLADEPTGNLDSTSTHDVLALLDELHAQGRTIVLITHEHDVAARAQRVVHVLDGLTQEETRGAVA</sequence>
<feature type="domain" description="ABC transporter" evidence="4">
    <location>
        <begin position="21"/>
        <end position="245"/>
    </location>
</feature>
<dbReference type="CDD" id="cd03255">
    <property type="entry name" value="ABC_MJ0796_LolCDE_FtsE"/>
    <property type="match status" value="1"/>
</dbReference>
<accession>A0A511JCT3</accession>